<dbReference type="EMBL" id="QWIQ01000043">
    <property type="protein sequence ID" value="RMZ13389.1"/>
    <property type="molecule type" value="Genomic_DNA"/>
</dbReference>
<comment type="caution">
    <text evidence="15">The sequence shown here is derived from an EMBL/GenBank/DDBJ whole genome shotgun (WGS) entry which is preliminary data.</text>
</comment>
<keyword evidence="3" id="KW-0540">Nuclease</keyword>
<evidence type="ECO:0000256" key="10">
    <source>
        <dbReference type="ARBA" id="ARBA00023242"/>
    </source>
</evidence>
<dbReference type="Proteomes" id="UP000281468">
    <property type="component" value="Unassembled WGS sequence"/>
</dbReference>
<dbReference type="GO" id="GO:0000723">
    <property type="term" value="P:telomere maintenance"/>
    <property type="evidence" value="ECO:0007669"/>
    <property type="project" value="TreeGrafter"/>
</dbReference>
<dbReference type="GO" id="GO:0006310">
    <property type="term" value="P:DNA recombination"/>
    <property type="evidence" value="ECO:0007669"/>
    <property type="project" value="UniProtKB-KW"/>
</dbReference>
<keyword evidence="8" id="KW-0233">DNA recombination</keyword>
<dbReference type="InterPro" id="IPR036866">
    <property type="entry name" value="RibonucZ/Hydroxyglut_hydro"/>
</dbReference>
<dbReference type="VEuPathDB" id="FungiDB:BTJ68_06747"/>
<evidence type="ECO:0000256" key="7">
    <source>
        <dbReference type="ARBA" id="ARBA00022839"/>
    </source>
</evidence>
<reference evidence="15 16" key="1">
    <citation type="journal article" date="2018" name="BMC Genomics">
        <title>Genomic evidence for intraspecific hybridization in a clonal and extremely halotolerant yeast.</title>
        <authorList>
            <person name="Gostincar C."/>
            <person name="Stajich J.E."/>
            <person name="Zupancic J."/>
            <person name="Zalar P."/>
            <person name="Gunde-Cimerman N."/>
        </authorList>
    </citation>
    <scope>NUCLEOTIDE SEQUENCE [LARGE SCALE GENOMIC DNA]</scope>
    <source>
        <strain evidence="15 16">EXF-171</strain>
    </source>
</reference>
<evidence type="ECO:0000256" key="4">
    <source>
        <dbReference type="ARBA" id="ARBA00022759"/>
    </source>
</evidence>
<keyword evidence="5" id="KW-0227">DNA damage</keyword>
<dbReference type="GO" id="GO:0006303">
    <property type="term" value="P:double-strand break repair via nonhomologous end joining"/>
    <property type="evidence" value="ECO:0007669"/>
    <property type="project" value="TreeGrafter"/>
</dbReference>
<feature type="region of interest" description="Disordered" evidence="13">
    <location>
        <begin position="564"/>
        <end position="656"/>
    </location>
</feature>
<keyword evidence="9" id="KW-0234">DNA repair</keyword>
<comment type="subcellular location">
    <subcellularLocation>
        <location evidence="1">Nucleus</location>
    </subcellularLocation>
</comment>
<evidence type="ECO:0000256" key="3">
    <source>
        <dbReference type="ARBA" id="ARBA00022722"/>
    </source>
</evidence>
<dbReference type="GO" id="GO:0005634">
    <property type="term" value="C:nucleus"/>
    <property type="evidence" value="ECO:0007669"/>
    <property type="project" value="UniProtKB-SubCell"/>
</dbReference>
<feature type="compositionally biased region" description="Basic and acidic residues" evidence="13">
    <location>
        <begin position="610"/>
        <end position="623"/>
    </location>
</feature>
<feature type="compositionally biased region" description="Polar residues" evidence="13">
    <location>
        <begin position="585"/>
        <end position="594"/>
    </location>
</feature>
<keyword evidence="4" id="KW-0255">Endonuclease</keyword>
<evidence type="ECO:0000313" key="16">
    <source>
        <dbReference type="Proteomes" id="UP000281468"/>
    </source>
</evidence>
<feature type="compositionally biased region" description="Acidic residues" evidence="13">
    <location>
        <begin position="627"/>
        <end position="637"/>
    </location>
</feature>
<evidence type="ECO:0000256" key="12">
    <source>
        <dbReference type="ARBA" id="ARBA00042677"/>
    </source>
</evidence>
<accession>A0A3M7HJG2</accession>
<comment type="similarity">
    <text evidence="2">Belongs to the DNA repair metallo-beta-lactamase (DRMBL) family.</text>
</comment>
<dbReference type="SUPFAM" id="SSF56281">
    <property type="entry name" value="Metallo-hydrolase/oxidoreductase"/>
    <property type="match status" value="1"/>
</dbReference>
<feature type="domain" description="DNA repair metallo-beta-lactamase" evidence="14">
    <location>
        <begin position="495"/>
        <end position="523"/>
    </location>
</feature>
<keyword evidence="6" id="KW-0378">Hydrolase</keyword>
<proteinExistence type="inferred from homology"/>
<dbReference type="InterPro" id="IPR011084">
    <property type="entry name" value="DRMBL"/>
</dbReference>
<dbReference type="AlphaFoldDB" id="A0A3M7HJG2"/>
<dbReference type="GO" id="GO:0035312">
    <property type="term" value="F:5'-3' DNA exonuclease activity"/>
    <property type="evidence" value="ECO:0007669"/>
    <property type="project" value="TreeGrafter"/>
</dbReference>
<dbReference type="PANTHER" id="PTHR23240:SF8">
    <property type="entry name" value="PROTEIN ARTEMIS"/>
    <property type="match status" value="1"/>
</dbReference>
<dbReference type="Pfam" id="PF23023">
    <property type="entry name" value="Anti-Pycsar_Apyc1"/>
    <property type="match status" value="1"/>
</dbReference>
<keyword evidence="10" id="KW-0539">Nucleus</keyword>
<name>A0A3M7HJG2_HORWE</name>
<evidence type="ECO:0000256" key="6">
    <source>
        <dbReference type="ARBA" id="ARBA00022801"/>
    </source>
</evidence>
<evidence type="ECO:0000256" key="1">
    <source>
        <dbReference type="ARBA" id="ARBA00004123"/>
    </source>
</evidence>
<dbReference type="Pfam" id="PF07522">
    <property type="entry name" value="DRMBL"/>
    <property type="match status" value="1"/>
</dbReference>
<dbReference type="Gene3D" id="3.60.15.10">
    <property type="entry name" value="Ribonuclease Z/Hydroxyacylglutathione hydrolase-like"/>
    <property type="match status" value="1"/>
</dbReference>
<evidence type="ECO:0000313" key="15">
    <source>
        <dbReference type="EMBL" id="RMZ13389.1"/>
    </source>
</evidence>
<dbReference type="GO" id="GO:0036297">
    <property type="term" value="P:interstrand cross-link repair"/>
    <property type="evidence" value="ECO:0007669"/>
    <property type="project" value="TreeGrafter"/>
</dbReference>
<evidence type="ECO:0000256" key="11">
    <source>
        <dbReference type="ARBA" id="ARBA00039759"/>
    </source>
</evidence>
<evidence type="ECO:0000259" key="14">
    <source>
        <dbReference type="Pfam" id="PF07522"/>
    </source>
</evidence>
<gene>
    <name evidence="15" type="ORF">D0862_02352</name>
</gene>
<dbReference type="PANTHER" id="PTHR23240">
    <property type="entry name" value="DNA CROSS-LINK REPAIR PROTEIN PSO2/SNM1-RELATED"/>
    <property type="match status" value="1"/>
</dbReference>
<dbReference type="GO" id="GO:0004519">
    <property type="term" value="F:endonuclease activity"/>
    <property type="evidence" value="ECO:0007669"/>
    <property type="project" value="UniProtKB-KW"/>
</dbReference>
<protein>
    <recommendedName>
        <fullName evidence="11">Protein artemis</fullName>
    </recommendedName>
    <alternativeName>
        <fullName evidence="12">DNA cross-link repair 1C protein</fullName>
    </alternativeName>
</protein>
<evidence type="ECO:0000256" key="5">
    <source>
        <dbReference type="ARBA" id="ARBA00022763"/>
    </source>
</evidence>
<dbReference type="GO" id="GO:0003684">
    <property type="term" value="F:damaged DNA binding"/>
    <property type="evidence" value="ECO:0007669"/>
    <property type="project" value="TreeGrafter"/>
</dbReference>
<evidence type="ECO:0000256" key="9">
    <source>
        <dbReference type="ARBA" id="ARBA00023204"/>
    </source>
</evidence>
<evidence type="ECO:0000256" key="13">
    <source>
        <dbReference type="SAM" id="MobiDB-lite"/>
    </source>
</evidence>
<keyword evidence="7" id="KW-0269">Exonuclease</keyword>
<evidence type="ECO:0000256" key="2">
    <source>
        <dbReference type="ARBA" id="ARBA00010304"/>
    </source>
</evidence>
<feature type="compositionally biased region" description="Polar residues" evidence="13">
    <location>
        <begin position="565"/>
        <end position="577"/>
    </location>
</feature>
<organism evidence="15 16">
    <name type="scientific">Hortaea werneckii</name>
    <name type="common">Black yeast</name>
    <name type="synonym">Cladosporium werneckii</name>
    <dbReference type="NCBI Taxonomy" id="91943"/>
    <lineage>
        <taxon>Eukaryota</taxon>
        <taxon>Fungi</taxon>
        <taxon>Dikarya</taxon>
        <taxon>Ascomycota</taxon>
        <taxon>Pezizomycotina</taxon>
        <taxon>Dothideomycetes</taxon>
        <taxon>Dothideomycetidae</taxon>
        <taxon>Mycosphaerellales</taxon>
        <taxon>Teratosphaeriaceae</taxon>
        <taxon>Hortaea</taxon>
    </lineage>
</organism>
<evidence type="ECO:0000256" key="8">
    <source>
        <dbReference type="ARBA" id="ARBA00023172"/>
    </source>
</evidence>
<sequence length="778" mass="87808">MPQAQIPSILRLLFHFSRHCILVSPLTPYAKDESQRPTDQMSTFDGIVKEFPDIRIDYFRSSNEQSRPPLALFLSHVHSDHLVGLESCKSPFIYCSPATRELLLRLEKYPHRMNFAKGILESRKQTYRHLKSLLKAIPLETPTKLELSPGRAIRVTLFDANHCVGAVAFLIEDDEKAVIYTGDIRSEAWLIDTWCRHPLLIPYVCSGKRKPLKRLDCIYLDTTFAQEADPYREFSSKAEGLRELLLAVSRYPEDTLFYFDSWTFGYEDVWQTLSASLNSQVHVDHYRYGLYRALFNGTEPRAAETPKLMGFLCGNHFQAGCLTNREARIHSCEKGTACEIWNKDFVRITPIISRHLGVEMAELGAGGGQGDLGQHHELEVWDPSLVGQLIALCASKLHGQPQLQESVMQMLTSIIHDRIPSISLDDSDLKEQSIQNQSSEEEFATLDDLPLERLVPVLSEFVTKAKQSGQRQDTFGNDRSAVSSAREDGLPKRITFPYSRHSSYSELCRLVEAFKPKDIHPCTVDKANWTTTHSMSFLFGHIYESDAPSFHHDQIMLARMGTKVPESTNHMSPSQAEETWRSHKGSPNETSGDGQRNLGDQHRSYKRQRRSDSSPYRRREERNSSQLDDDHDNDAADEGLVRNKKSPPSVSALQQRLLPPYRGSEASSDDITKQCAGVDSRLESVRDFARPDTRDPPLQLTTIASTDGDAAKLVRSDTDNGSANHTSDLLDGGQSDVSNSRHILRQEFYDAAMSGGGIRWGDVSLASRSSHQVREEEL</sequence>